<protein>
    <recommendedName>
        <fullName evidence="2">DUF7918 domain-containing protein</fullName>
    </recommendedName>
</protein>
<evidence type="ECO:0000256" key="1">
    <source>
        <dbReference type="SAM" id="MobiDB-lite"/>
    </source>
</evidence>
<organism evidence="3 4">
    <name type="scientific">Diaporthe australafricana</name>
    <dbReference type="NCBI Taxonomy" id="127596"/>
    <lineage>
        <taxon>Eukaryota</taxon>
        <taxon>Fungi</taxon>
        <taxon>Dikarya</taxon>
        <taxon>Ascomycota</taxon>
        <taxon>Pezizomycotina</taxon>
        <taxon>Sordariomycetes</taxon>
        <taxon>Sordariomycetidae</taxon>
        <taxon>Diaporthales</taxon>
        <taxon>Diaporthaceae</taxon>
        <taxon>Diaporthe</taxon>
    </lineage>
</organism>
<sequence>MANSPLKEYEDEKVGPADRSFGDETRKCRRYVEVVKDANFAIQLHVSPTINCLNNPEQGIEFALDLDGHNSLTQAVLVPSNSMVIKGAYESDGQTTMLRNFKFATVSTVEEEDGERVAKDRETAELLGLICVRVWRSEPIEDDVPMGPIQADVFDDVDGQLAEKALNGKALSHRAILSAPVETREISLTVTTLVDPLEAPLAVFYFKYRLRGLQSLNPVQGGNPAIKREQSETQVSERPRKVVKISGGREAIDLTDDD</sequence>
<feature type="region of interest" description="Disordered" evidence="1">
    <location>
        <begin position="220"/>
        <end position="258"/>
    </location>
</feature>
<dbReference type="InterPro" id="IPR057678">
    <property type="entry name" value="DUF7918"/>
</dbReference>
<evidence type="ECO:0000313" key="4">
    <source>
        <dbReference type="Proteomes" id="UP001583177"/>
    </source>
</evidence>
<dbReference type="PANTHER" id="PTHR36223">
    <property type="entry name" value="BETA-LACTAMASE-TYPE TRANSPEPTIDASE FOLD DOMAIN CONTAINING PROTEIN"/>
    <property type="match status" value="1"/>
</dbReference>
<dbReference type="PANTHER" id="PTHR36223:SF1">
    <property type="entry name" value="TRANSCRIPTION ELONGATION FACTOR EAF N-TERMINAL DOMAIN-CONTAINING PROTEIN"/>
    <property type="match status" value="1"/>
</dbReference>
<dbReference type="Proteomes" id="UP001583177">
    <property type="component" value="Unassembled WGS sequence"/>
</dbReference>
<feature type="domain" description="DUF7918" evidence="2">
    <location>
        <begin position="3"/>
        <end position="211"/>
    </location>
</feature>
<feature type="region of interest" description="Disordered" evidence="1">
    <location>
        <begin position="1"/>
        <end position="20"/>
    </location>
</feature>
<reference evidence="3 4" key="1">
    <citation type="journal article" date="2024" name="IMA Fungus">
        <title>IMA Genome - F19 : A genome assembly and annotation guide to empower mycologists, including annotated draft genome sequences of Ceratocystis pirilliformis, Diaporthe australafricana, Fusarium ophioides, Paecilomyces lecythidis, and Sporothrix stenoceras.</title>
        <authorList>
            <person name="Aylward J."/>
            <person name="Wilson A.M."/>
            <person name="Visagie C.M."/>
            <person name="Spraker J."/>
            <person name="Barnes I."/>
            <person name="Buitendag C."/>
            <person name="Ceriani C."/>
            <person name="Del Mar Angel L."/>
            <person name="du Plessis D."/>
            <person name="Fuchs T."/>
            <person name="Gasser K."/>
            <person name="Kramer D."/>
            <person name="Li W."/>
            <person name="Munsamy K."/>
            <person name="Piso A."/>
            <person name="Price J.L."/>
            <person name="Sonnekus B."/>
            <person name="Thomas C."/>
            <person name="van der Nest A."/>
            <person name="van Dijk A."/>
            <person name="van Heerden A."/>
            <person name="van Vuuren N."/>
            <person name="Yilmaz N."/>
            <person name="Duong T.A."/>
            <person name="van der Merwe N.A."/>
            <person name="Wingfield M.J."/>
            <person name="Wingfield B.D."/>
        </authorList>
    </citation>
    <scope>NUCLEOTIDE SEQUENCE [LARGE SCALE GENOMIC DNA]</scope>
    <source>
        <strain evidence="3 4">CMW 18300</strain>
    </source>
</reference>
<feature type="compositionally biased region" description="Basic and acidic residues" evidence="1">
    <location>
        <begin position="226"/>
        <end position="240"/>
    </location>
</feature>
<keyword evidence="4" id="KW-1185">Reference proteome</keyword>
<gene>
    <name evidence="3" type="ORF">Daus18300_010972</name>
</gene>
<comment type="caution">
    <text evidence="3">The sequence shown here is derived from an EMBL/GenBank/DDBJ whole genome shotgun (WGS) entry which is preliminary data.</text>
</comment>
<proteinExistence type="predicted"/>
<dbReference type="Pfam" id="PF25534">
    <property type="entry name" value="DUF7918"/>
    <property type="match status" value="1"/>
</dbReference>
<evidence type="ECO:0000259" key="2">
    <source>
        <dbReference type="Pfam" id="PF25534"/>
    </source>
</evidence>
<name>A0ABR3W8H7_9PEZI</name>
<evidence type="ECO:0000313" key="3">
    <source>
        <dbReference type="EMBL" id="KAL1855797.1"/>
    </source>
</evidence>
<dbReference type="EMBL" id="JAWRVE010000127">
    <property type="protein sequence ID" value="KAL1855797.1"/>
    <property type="molecule type" value="Genomic_DNA"/>
</dbReference>
<accession>A0ABR3W8H7</accession>
<feature type="compositionally biased region" description="Basic and acidic residues" evidence="1">
    <location>
        <begin position="7"/>
        <end position="20"/>
    </location>
</feature>